<dbReference type="InterPro" id="IPR036249">
    <property type="entry name" value="Thioredoxin-like_sf"/>
</dbReference>
<dbReference type="InParanoid" id="A0A165HCV5"/>
<gene>
    <name evidence="2" type="ORF">L228DRAFT_108164</name>
</gene>
<organism evidence="2 3">
    <name type="scientific">Xylona heveae (strain CBS 132557 / TC161)</name>
    <dbReference type="NCBI Taxonomy" id="1328760"/>
    <lineage>
        <taxon>Eukaryota</taxon>
        <taxon>Fungi</taxon>
        <taxon>Dikarya</taxon>
        <taxon>Ascomycota</taxon>
        <taxon>Pezizomycotina</taxon>
        <taxon>Xylonomycetes</taxon>
        <taxon>Xylonales</taxon>
        <taxon>Xylonaceae</taxon>
        <taxon>Xylona</taxon>
    </lineage>
</organism>
<dbReference type="Gene3D" id="3.40.30.10">
    <property type="entry name" value="Glutaredoxin"/>
    <property type="match status" value="1"/>
</dbReference>
<protein>
    <recommendedName>
        <fullName evidence="1">Thioredoxin domain-containing protein</fullName>
    </recommendedName>
</protein>
<name>A0A165HCV5_XYLHT</name>
<accession>A0A165HCV5</accession>
<dbReference type="OrthoDB" id="19690at2759"/>
<dbReference type="GeneID" id="28894062"/>
<dbReference type="Pfam" id="PF00085">
    <property type="entry name" value="Thioredoxin"/>
    <property type="match status" value="1"/>
</dbReference>
<reference evidence="2 3" key="1">
    <citation type="journal article" date="2016" name="Fungal Biol.">
        <title>The genome of Xylona heveae provides a window into fungal endophytism.</title>
        <authorList>
            <person name="Gazis R."/>
            <person name="Kuo A."/>
            <person name="Riley R."/>
            <person name="LaButti K."/>
            <person name="Lipzen A."/>
            <person name="Lin J."/>
            <person name="Amirebrahimi M."/>
            <person name="Hesse C.N."/>
            <person name="Spatafora J.W."/>
            <person name="Henrissat B."/>
            <person name="Hainaut M."/>
            <person name="Grigoriev I.V."/>
            <person name="Hibbett D.S."/>
        </authorList>
    </citation>
    <scope>NUCLEOTIDE SEQUENCE [LARGE SCALE GENOMIC DNA]</scope>
    <source>
        <strain evidence="2 3">TC161</strain>
    </source>
</reference>
<proteinExistence type="predicted"/>
<feature type="domain" description="Thioredoxin" evidence="1">
    <location>
        <begin position="28"/>
        <end position="159"/>
    </location>
</feature>
<dbReference type="InterPro" id="IPR013766">
    <property type="entry name" value="Thioredoxin_domain"/>
</dbReference>
<dbReference type="Proteomes" id="UP000076632">
    <property type="component" value="Unassembled WGS sequence"/>
</dbReference>
<evidence type="ECO:0000313" key="2">
    <source>
        <dbReference type="EMBL" id="KZF23316.1"/>
    </source>
</evidence>
<dbReference type="OMA" id="SRQEAQF"/>
<dbReference type="AlphaFoldDB" id="A0A165HCV5"/>
<dbReference type="STRING" id="1328760.A0A165HCV5"/>
<dbReference type="CDD" id="cd02947">
    <property type="entry name" value="TRX_family"/>
    <property type="match status" value="1"/>
</dbReference>
<dbReference type="PROSITE" id="PS51352">
    <property type="entry name" value="THIOREDOXIN_2"/>
    <property type="match status" value="1"/>
</dbReference>
<keyword evidence="3" id="KW-1185">Reference proteome</keyword>
<dbReference type="EMBL" id="KV407457">
    <property type="protein sequence ID" value="KZF23316.1"/>
    <property type="molecule type" value="Genomic_DNA"/>
</dbReference>
<evidence type="ECO:0000259" key="1">
    <source>
        <dbReference type="PROSITE" id="PS51352"/>
    </source>
</evidence>
<sequence>MLRQIRPFLKSTGAGALKTSCLSRTFHYSANSSAQNRVYNSIRHEDEFSSLLLLSASNNVPLVTLWTASWCPSCKVVAPMLKDLIERERVGEQEGGVHYAEVEIDSPTIGDLAMRYMITSLPTLLSFSREEAQMETRVTALKDLKRPDFLREWLEAEARRGGAGGSGGGGPFGLFGR</sequence>
<evidence type="ECO:0000313" key="3">
    <source>
        <dbReference type="Proteomes" id="UP000076632"/>
    </source>
</evidence>
<dbReference type="SUPFAM" id="SSF52833">
    <property type="entry name" value="Thioredoxin-like"/>
    <property type="match status" value="1"/>
</dbReference>
<dbReference type="RefSeq" id="XP_018188871.1">
    <property type="nucleotide sequence ID" value="XM_018328925.1"/>
</dbReference>